<dbReference type="AlphaFoldDB" id="A0A8X6UV18"/>
<keyword evidence="2" id="KW-1185">Reference proteome</keyword>
<name>A0A8X6UV18_TRICX</name>
<dbReference type="Proteomes" id="UP000887159">
    <property type="component" value="Unassembled WGS sequence"/>
</dbReference>
<reference evidence="1" key="1">
    <citation type="submission" date="2020-08" db="EMBL/GenBank/DDBJ databases">
        <title>Multicomponent nature underlies the extraordinary mechanical properties of spider dragline silk.</title>
        <authorList>
            <person name="Kono N."/>
            <person name="Nakamura H."/>
            <person name="Mori M."/>
            <person name="Yoshida Y."/>
            <person name="Ohtoshi R."/>
            <person name="Malay A.D."/>
            <person name="Moran D.A.P."/>
            <person name="Tomita M."/>
            <person name="Numata K."/>
            <person name="Arakawa K."/>
        </authorList>
    </citation>
    <scope>NUCLEOTIDE SEQUENCE</scope>
</reference>
<comment type="caution">
    <text evidence="1">The sequence shown here is derived from an EMBL/GenBank/DDBJ whole genome shotgun (WGS) entry which is preliminary data.</text>
</comment>
<dbReference type="EMBL" id="BMAU01021175">
    <property type="protein sequence ID" value="GFX93811.1"/>
    <property type="molecule type" value="Genomic_DNA"/>
</dbReference>
<protein>
    <submittedName>
        <fullName evidence="1">Uncharacterized protein</fullName>
    </submittedName>
</protein>
<gene>
    <name evidence="1" type="ORF">TNCV_1589871</name>
</gene>
<evidence type="ECO:0000313" key="1">
    <source>
        <dbReference type="EMBL" id="GFX93811.1"/>
    </source>
</evidence>
<sequence length="85" mass="9822">MTGAMIDFGLTGRDVLKTNGFLRMQVRWVQSRIHHDSTAEQQDALRMKSSRAIAPCNDYNGIALQCCHIRNYEEKEHISKENRQT</sequence>
<evidence type="ECO:0000313" key="2">
    <source>
        <dbReference type="Proteomes" id="UP000887159"/>
    </source>
</evidence>
<proteinExistence type="predicted"/>
<organism evidence="1 2">
    <name type="scientific">Trichonephila clavipes</name>
    <name type="common">Golden silk orbweaver</name>
    <name type="synonym">Nephila clavipes</name>
    <dbReference type="NCBI Taxonomy" id="2585209"/>
    <lineage>
        <taxon>Eukaryota</taxon>
        <taxon>Metazoa</taxon>
        <taxon>Ecdysozoa</taxon>
        <taxon>Arthropoda</taxon>
        <taxon>Chelicerata</taxon>
        <taxon>Arachnida</taxon>
        <taxon>Araneae</taxon>
        <taxon>Araneomorphae</taxon>
        <taxon>Entelegynae</taxon>
        <taxon>Araneoidea</taxon>
        <taxon>Nephilidae</taxon>
        <taxon>Trichonephila</taxon>
    </lineage>
</organism>
<accession>A0A8X6UV18</accession>